<dbReference type="STRING" id="1077936.SAMN05421545_3068"/>
<organism evidence="4 5">
    <name type="scientific">Pontibacter lucknowensis</name>
    <dbReference type="NCBI Taxonomy" id="1077936"/>
    <lineage>
        <taxon>Bacteria</taxon>
        <taxon>Pseudomonadati</taxon>
        <taxon>Bacteroidota</taxon>
        <taxon>Cytophagia</taxon>
        <taxon>Cytophagales</taxon>
        <taxon>Hymenobacteraceae</taxon>
        <taxon>Pontibacter</taxon>
    </lineage>
</organism>
<dbReference type="EC" id="5.4.99.5" evidence="1"/>
<dbReference type="SMART" id="SM00830">
    <property type="entry name" value="CM_2"/>
    <property type="match status" value="1"/>
</dbReference>
<dbReference type="PROSITE" id="PS51168">
    <property type="entry name" value="CHORISMATE_MUT_2"/>
    <property type="match status" value="1"/>
</dbReference>
<dbReference type="GO" id="GO:0016740">
    <property type="term" value="F:transferase activity"/>
    <property type="evidence" value="ECO:0007669"/>
    <property type="project" value="UniProtKB-KW"/>
</dbReference>
<dbReference type="RefSeq" id="WP_076422741.1">
    <property type="nucleotide sequence ID" value="NZ_FTNM01000005.1"/>
</dbReference>
<keyword evidence="5" id="KW-1185">Reference proteome</keyword>
<evidence type="ECO:0000313" key="5">
    <source>
        <dbReference type="Proteomes" id="UP000185924"/>
    </source>
</evidence>
<name>A0A1N6ZWG9_9BACT</name>
<accession>A0A1N6ZWG9</accession>
<dbReference type="OrthoDB" id="9780456at2"/>
<dbReference type="Gene3D" id="3.20.20.70">
    <property type="entry name" value="Aldolase class I"/>
    <property type="match status" value="1"/>
</dbReference>
<dbReference type="InterPro" id="IPR036979">
    <property type="entry name" value="CM_dom_sf"/>
</dbReference>
<dbReference type="SUPFAM" id="SSF51569">
    <property type="entry name" value="Aldolase"/>
    <property type="match status" value="1"/>
</dbReference>
<dbReference type="InterPro" id="IPR052899">
    <property type="entry name" value="Class-I_DAHP_synthase"/>
</dbReference>
<evidence type="ECO:0000256" key="1">
    <source>
        <dbReference type="ARBA" id="ARBA00012404"/>
    </source>
</evidence>
<dbReference type="Pfam" id="PF00793">
    <property type="entry name" value="DAHP_synth_1"/>
    <property type="match status" value="1"/>
</dbReference>
<sequence length="376" mass="42220">MNFKNKDTYFSDLLAGRGRPLVIAGPCSAESEQQVMETAEALKKLNVHLFRAGIWKPRSRPNTFEGIGLLGLEWLGRVKRELGMRVTTEVATGRHVEEALKQGIDVLWIGARTTVNPFAVQEIADALRGVQVPVMVKNPVNPDLALWIGAIERIYQSGITDLAAIHRGFSSYQPSKYRNLPVWQIPIELKAHFQGLPVIVDPSHIGGTRELIHPLSQRALDMGYDGVMIETHPNPAEALSDPEQQVTPAALAEILDKLQVRKTNYDDAELVSRAEELRLQIDAADHDIITALAKRMALVEQIGEYKKQNNVQVLQLERWKEIFRTRADWATEAGINPIFVEELYKLIHVESIRKQTIIMQTGNPELQPDTKPEQAS</sequence>
<keyword evidence="2" id="KW-0808">Transferase</keyword>
<dbReference type="Gene3D" id="1.20.59.10">
    <property type="entry name" value="Chorismate mutase"/>
    <property type="match status" value="1"/>
</dbReference>
<dbReference type="InterPro" id="IPR036263">
    <property type="entry name" value="Chorismate_II_sf"/>
</dbReference>
<dbReference type="AlphaFoldDB" id="A0A1N6ZWG9"/>
<dbReference type="EMBL" id="FTNM01000005">
    <property type="protein sequence ID" value="SIR31184.1"/>
    <property type="molecule type" value="Genomic_DNA"/>
</dbReference>
<dbReference type="PANTHER" id="PTHR43018:SF1">
    <property type="entry name" value="PROTEIN AROA(G)"/>
    <property type="match status" value="1"/>
</dbReference>
<dbReference type="GO" id="GO:0046417">
    <property type="term" value="P:chorismate metabolic process"/>
    <property type="evidence" value="ECO:0007669"/>
    <property type="project" value="InterPro"/>
</dbReference>
<dbReference type="InterPro" id="IPR013785">
    <property type="entry name" value="Aldolase_TIM"/>
</dbReference>
<evidence type="ECO:0000313" key="4">
    <source>
        <dbReference type="EMBL" id="SIR31184.1"/>
    </source>
</evidence>
<gene>
    <name evidence="4" type="ORF">SAMN05421545_3068</name>
</gene>
<evidence type="ECO:0000259" key="3">
    <source>
        <dbReference type="PROSITE" id="PS51168"/>
    </source>
</evidence>
<dbReference type="GO" id="GO:0004106">
    <property type="term" value="F:chorismate mutase activity"/>
    <property type="evidence" value="ECO:0007669"/>
    <property type="project" value="UniProtKB-EC"/>
</dbReference>
<protein>
    <recommendedName>
        <fullName evidence="1">chorismate mutase</fullName>
        <ecNumber evidence="1">5.4.99.5</ecNumber>
    </recommendedName>
</protein>
<evidence type="ECO:0000256" key="2">
    <source>
        <dbReference type="ARBA" id="ARBA00022679"/>
    </source>
</evidence>
<feature type="domain" description="Chorismate mutase" evidence="3">
    <location>
        <begin position="268"/>
        <end position="359"/>
    </location>
</feature>
<dbReference type="Proteomes" id="UP000185924">
    <property type="component" value="Unassembled WGS sequence"/>
</dbReference>
<dbReference type="InterPro" id="IPR002701">
    <property type="entry name" value="CM_II_prokaryot"/>
</dbReference>
<dbReference type="InterPro" id="IPR006218">
    <property type="entry name" value="DAHP1/KDSA"/>
</dbReference>
<proteinExistence type="predicted"/>
<dbReference type="Pfam" id="PF01817">
    <property type="entry name" value="CM_2"/>
    <property type="match status" value="1"/>
</dbReference>
<dbReference type="PANTHER" id="PTHR43018">
    <property type="entry name" value="PHOSPHO-2-DEHYDRO-3-DEOXYHEPTONATE ALDOLASE"/>
    <property type="match status" value="1"/>
</dbReference>
<reference evidence="5" key="1">
    <citation type="submission" date="2017-01" db="EMBL/GenBank/DDBJ databases">
        <authorList>
            <person name="Varghese N."/>
            <person name="Submissions S."/>
        </authorList>
    </citation>
    <scope>NUCLEOTIDE SEQUENCE [LARGE SCALE GENOMIC DNA]</scope>
    <source>
        <strain evidence="5">DM9</strain>
    </source>
</reference>
<dbReference type="SUPFAM" id="SSF48600">
    <property type="entry name" value="Chorismate mutase II"/>
    <property type="match status" value="1"/>
</dbReference>